<dbReference type="PRINTS" id="PR00424">
    <property type="entry name" value="ADENOSINER"/>
</dbReference>
<dbReference type="Ensembl" id="ENSCCRT00010050927.1">
    <property type="protein sequence ID" value="ENSCCRP00010046478.1"/>
    <property type="gene ID" value="ENSCCRG00010019683.1"/>
</dbReference>
<evidence type="ECO:0000256" key="3">
    <source>
        <dbReference type="ARBA" id="ARBA00022692"/>
    </source>
</evidence>
<organism evidence="13 14">
    <name type="scientific">Cyprinus carpio</name>
    <name type="common">Common carp</name>
    <dbReference type="NCBI Taxonomy" id="7962"/>
    <lineage>
        <taxon>Eukaryota</taxon>
        <taxon>Metazoa</taxon>
        <taxon>Chordata</taxon>
        <taxon>Craniata</taxon>
        <taxon>Vertebrata</taxon>
        <taxon>Euteleostomi</taxon>
        <taxon>Actinopterygii</taxon>
        <taxon>Neopterygii</taxon>
        <taxon>Teleostei</taxon>
        <taxon>Ostariophysi</taxon>
        <taxon>Cypriniformes</taxon>
        <taxon>Cyprinidae</taxon>
        <taxon>Cyprininae</taxon>
        <taxon>Cyprinus</taxon>
    </lineage>
</organism>
<dbReference type="GO" id="GO:0001609">
    <property type="term" value="F:G protein-coupled adenosine receptor activity"/>
    <property type="evidence" value="ECO:0007669"/>
    <property type="project" value="UniProtKB-UniRule"/>
</dbReference>
<dbReference type="PRINTS" id="PR00237">
    <property type="entry name" value="GPCRRHODOPSN"/>
</dbReference>
<feature type="transmembrane region" description="Helical" evidence="11">
    <location>
        <begin position="50"/>
        <end position="75"/>
    </location>
</feature>
<evidence type="ECO:0000256" key="7">
    <source>
        <dbReference type="ARBA" id="ARBA00023157"/>
    </source>
</evidence>
<dbReference type="GO" id="GO:0030425">
    <property type="term" value="C:dendrite"/>
    <property type="evidence" value="ECO:0007669"/>
    <property type="project" value="TreeGrafter"/>
</dbReference>
<evidence type="ECO:0000256" key="4">
    <source>
        <dbReference type="ARBA" id="ARBA00022989"/>
    </source>
</evidence>
<evidence type="ECO:0000259" key="12">
    <source>
        <dbReference type="PROSITE" id="PS50262"/>
    </source>
</evidence>
<evidence type="ECO:0000313" key="13">
    <source>
        <dbReference type="Ensembl" id="ENSCCRP00010046478.1"/>
    </source>
</evidence>
<reference evidence="13" key="2">
    <citation type="submission" date="2025-09" db="UniProtKB">
        <authorList>
            <consortium name="Ensembl"/>
        </authorList>
    </citation>
    <scope>IDENTIFICATION</scope>
</reference>
<evidence type="ECO:0000256" key="10">
    <source>
        <dbReference type="ARBA" id="ARBA00023224"/>
    </source>
</evidence>
<name>A0A8C1KF47_CYPCA</name>
<dbReference type="SUPFAM" id="SSF81321">
    <property type="entry name" value="Family A G protein-coupled receptor-like"/>
    <property type="match status" value="1"/>
</dbReference>
<sequence>MILQKKNDLLMCERVWFCMCRDNFLFKPLLKASSCRVPVLILVMADGEKVIYTSLEVLIAVGCCLGNILVIWAVWSCRALSQTTFCFVVSLAVADLLVGAVAVPLAVVVDRSLETSFYSCLFISCVVIVLTQASVHSLLAIAVDRYLRVYNPLRYRGAVKKKHLWAAVTVCWVSAFILGLIPMFGWHAKDTKTTENTTITCNFINVIDMSYMVNFNFLACILIPTIIMMILYMLLFNMISKQLRKGVGRPVESSSFYCKERKLANSLALVLVLFVICWLPLHIMNTLNYYTSVKVHDVALYIGILLSHANSAVNPIVYAFKVPKIKMAYKSILTKLTSSEQNGDQILDNFSSNSNSTPRYSMKVKPQVVLIAAQNG</sequence>
<proteinExistence type="inferred from homology"/>
<evidence type="ECO:0000256" key="5">
    <source>
        <dbReference type="ARBA" id="ARBA00023040"/>
    </source>
</evidence>
<evidence type="ECO:0000313" key="14">
    <source>
        <dbReference type="Proteomes" id="UP000694427"/>
    </source>
</evidence>
<dbReference type="GO" id="GO:0005886">
    <property type="term" value="C:plasma membrane"/>
    <property type="evidence" value="ECO:0007669"/>
    <property type="project" value="UniProtKB-SubCell"/>
</dbReference>
<dbReference type="InterPro" id="IPR000276">
    <property type="entry name" value="GPCR_Rhodpsn"/>
</dbReference>
<keyword evidence="8 11" id="KW-0675">Receptor</keyword>
<dbReference type="GO" id="GO:0045202">
    <property type="term" value="C:synapse"/>
    <property type="evidence" value="ECO:0007669"/>
    <property type="project" value="TreeGrafter"/>
</dbReference>
<dbReference type="PROSITE" id="PS00237">
    <property type="entry name" value="G_PROTEIN_RECEP_F1_1"/>
    <property type="match status" value="1"/>
</dbReference>
<evidence type="ECO:0000256" key="6">
    <source>
        <dbReference type="ARBA" id="ARBA00023136"/>
    </source>
</evidence>
<evidence type="ECO:0000256" key="9">
    <source>
        <dbReference type="ARBA" id="ARBA00023180"/>
    </source>
</evidence>
<feature type="transmembrane region" description="Helical" evidence="11">
    <location>
        <begin position="263"/>
        <end position="283"/>
    </location>
</feature>
<dbReference type="PROSITE" id="PS50262">
    <property type="entry name" value="G_PROTEIN_RECEP_F1_2"/>
    <property type="match status" value="1"/>
</dbReference>
<keyword evidence="3 11" id="KW-0812">Transmembrane</keyword>
<reference evidence="13" key="1">
    <citation type="submission" date="2025-08" db="UniProtKB">
        <authorList>
            <consortium name="Ensembl"/>
        </authorList>
    </citation>
    <scope>IDENTIFICATION</scope>
</reference>
<keyword evidence="6 11" id="KW-0472">Membrane</keyword>
<dbReference type="SMART" id="SM01381">
    <property type="entry name" value="7TM_GPCR_Srsx"/>
    <property type="match status" value="1"/>
</dbReference>
<feature type="transmembrane region" description="Helical" evidence="11">
    <location>
        <begin position="164"/>
        <end position="186"/>
    </location>
</feature>
<dbReference type="AlphaFoldDB" id="A0A8C1KF47"/>
<evidence type="ECO:0000256" key="2">
    <source>
        <dbReference type="ARBA" id="ARBA00022475"/>
    </source>
</evidence>
<keyword evidence="7 11" id="KW-1015">Disulfide bond</keyword>
<keyword evidence="9 11" id="KW-0325">Glycoprotein</keyword>
<dbReference type="Gene3D" id="1.20.1070.10">
    <property type="entry name" value="Rhodopsin 7-helix transmembrane proteins"/>
    <property type="match status" value="1"/>
</dbReference>
<feature type="domain" description="G-protein coupled receptors family 1 profile" evidence="12">
    <location>
        <begin position="66"/>
        <end position="318"/>
    </location>
</feature>
<feature type="transmembrane region" description="Helical" evidence="11">
    <location>
        <begin position="121"/>
        <end position="143"/>
    </location>
</feature>
<keyword evidence="4 11" id="KW-1133">Transmembrane helix</keyword>
<feature type="transmembrane region" description="Helical" evidence="11">
    <location>
        <begin position="215"/>
        <end position="235"/>
    </location>
</feature>
<evidence type="ECO:0000256" key="8">
    <source>
        <dbReference type="ARBA" id="ARBA00023170"/>
    </source>
</evidence>
<dbReference type="PANTHER" id="PTHR24246:SF54">
    <property type="entry name" value="ADENOSINE RECEPTOR A1-RELATED"/>
    <property type="match status" value="1"/>
</dbReference>
<dbReference type="Pfam" id="PF00001">
    <property type="entry name" value="7tm_1"/>
    <property type="match status" value="1"/>
</dbReference>
<feature type="transmembrane region" description="Helical" evidence="11">
    <location>
        <begin position="298"/>
        <end position="320"/>
    </location>
</feature>
<feature type="transmembrane region" description="Helical" evidence="11">
    <location>
        <begin position="87"/>
        <end position="109"/>
    </location>
</feature>
<keyword evidence="2 11" id="KW-1003">Cell membrane</keyword>
<keyword evidence="14" id="KW-1185">Reference proteome</keyword>
<evidence type="ECO:0000256" key="11">
    <source>
        <dbReference type="RuleBase" id="RU201114"/>
    </source>
</evidence>
<keyword evidence="10 11" id="KW-0807">Transducer</keyword>
<accession>A0A8C1KF47</accession>
<keyword evidence="5 11" id="KW-0297">G-protein coupled receptor</keyword>
<dbReference type="Proteomes" id="UP000694427">
    <property type="component" value="Unplaced"/>
</dbReference>
<dbReference type="InterPro" id="IPR017452">
    <property type="entry name" value="GPCR_Rhodpsn_7TM"/>
</dbReference>
<comment type="similarity">
    <text evidence="11">Belongs to the G-protein coupled receptor 1 family.</text>
</comment>
<comment type="subcellular location">
    <subcellularLocation>
        <location evidence="1 11">Cell membrane</location>
        <topology evidence="1 11">Multi-pass membrane protein</topology>
    </subcellularLocation>
</comment>
<protein>
    <recommendedName>
        <fullName evidence="12">G-protein coupled receptors family 1 profile domain-containing protein</fullName>
    </recommendedName>
</protein>
<dbReference type="InterPro" id="IPR001634">
    <property type="entry name" value="Adenosn_rcpt"/>
</dbReference>
<evidence type="ECO:0000256" key="1">
    <source>
        <dbReference type="ARBA" id="ARBA00004651"/>
    </source>
</evidence>
<dbReference type="PANTHER" id="PTHR24246">
    <property type="entry name" value="OLFACTORY RECEPTOR AND ADENOSINE RECEPTOR"/>
    <property type="match status" value="1"/>
</dbReference>